<evidence type="ECO:0000259" key="3">
    <source>
        <dbReference type="Pfam" id="PF07589"/>
    </source>
</evidence>
<feature type="region of interest" description="Disordered" evidence="1">
    <location>
        <begin position="193"/>
        <end position="213"/>
    </location>
</feature>
<proteinExistence type="predicted"/>
<accession>A0A1H8KVS8</accession>
<dbReference type="EMBL" id="FOCT01000009">
    <property type="protein sequence ID" value="SEN96994.1"/>
    <property type="molecule type" value="Genomic_DNA"/>
</dbReference>
<feature type="domain" description="Ice-binding protein C-terminal" evidence="3">
    <location>
        <begin position="212"/>
        <end position="234"/>
    </location>
</feature>
<dbReference type="AlphaFoldDB" id="A0A1H8KVS8"/>
<evidence type="ECO:0000313" key="5">
    <source>
        <dbReference type="Proteomes" id="UP000183898"/>
    </source>
</evidence>
<reference evidence="4 5" key="1">
    <citation type="submission" date="2016-10" db="EMBL/GenBank/DDBJ databases">
        <authorList>
            <person name="de Groot N.N."/>
        </authorList>
    </citation>
    <scope>NUCLEOTIDE SEQUENCE [LARGE SCALE GENOMIC DNA]</scope>
    <source>
        <strain evidence="4 5">Nl18</strain>
    </source>
</reference>
<evidence type="ECO:0000256" key="2">
    <source>
        <dbReference type="SAM" id="SignalP"/>
    </source>
</evidence>
<dbReference type="RefSeq" id="WP_074747202.1">
    <property type="nucleotide sequence ID" value="NZ_FOCT01000009.1"/>
</dbReference>
<dbReference type="InterPro" id="IPR013424">
    <property type="entry name" value="Ice-binding_C"/>
</dbReference>
<feature type="signal peptide" evidence="2">
    <location>
        <begin position="1"/>
        <end position="23"/>
    </location>
</feature>
<evidence type="ECO:0000313" key="4">
    <source>
        <dbReference type="EMBL" id="SEN96994.1"/>
    </source>
</evidence>
<keyword evidence="2" id="KW-0732">Signal</keyword>
<protein>
    <submittedName>
        <fullName evidence="4">PEP-CTERM protein-sorting domain-containing protein</fullName>
    </submittedName>
</protein>
<feature type="chain" id="PRO_5010381283" evidence="2">
    <location>
        <begin position="24"/>
        <end position="237"/>
    </location>
</feature>
<organism evidence="4 5">
    <name type="scientific">Nitrosospira multiformis</name>
    <dbReference type="NCBI Taxonomy" id="1231"/>
    <lineage>
        <taxon>Bacteria</taxon>
        <taxon>Pseudomonadati</taxon>
        <taxon>Pseudomonadota</taxon>
        <taxon>Betaproteobacteria</taxon>
        <taxon>Nitrosomonadales</taxon>
        <taxon>Nitrosomonadaceae</taxon>
        <taxon>Nitrosospira</taxon>
    </lineage>
</organism>
<gene>
    <name evidence="4" type="ORF">SAMN05216404_10979</name>
</gene>
<dbReference type="NCBIfam" id="TIGR02595">
    <property type="entry name" value="PEP_CTERM"/>
    <property type="match status" value="1"/>
</dbReference>
<evidence type="ECO:0000256" key="1">
    <source>
        <dbReference type="SAM" id="MobiDB-lite"/>
    </source>
</evidence>
<name>A0A1H8KVS8_9PROT</name>
<dbReference type="Proteomes" id="UP000183898">
    <property type="component" value="Unassembled WGS sequence"/>
</dbReference>
<dbReference type="Pfam" id="PF07589">
    <property type="entry name" value="PEP-CTERM"/>
    <property type="match status" value="1"/>
</dbReference>
<sequence>MNKLITGALTGAALMTIPLAASALVIDINTYLSGNPAGSNVTVATLTLTQNGNNVDFKFENSVSNLGAIGDDAFISGLLFSYDGSPALNSGSFWNFGGTQLVAAADFGINPPGKDAGYDFYLDLDYPTSNNNPTLRFTDGEYSTWTVSAADGVSAVLVSDFAVLVNASDGGDKPASLAMVHIQQIGAGPGGSGSLKYVGSEGTTPPQEDPETVPEPVTLALLGLGMASLTWIRKRKK</sequence>